<accession>A0A6M3LQP3</accession>
<name>A0A6M3LQP3_9ZZZZ</name>
<proteinExistence type="predicted"/>
<reference evidence="1" key="1">
    <citation type="submission" date="2020-03" db="EMBL/GenBank/DDBJ databases">
        <title>The deep terrestrial virosphere.</title>
        <authorList>
            <person name="Holmfeldt K."/>
            <person name="Nilsson E."/>
            <person name="Simone D."/>
            <person name="Lopez-Fernandez M."/>
            <person name="Wu X."/>
            <person name="de Brujin I."/>
            <person name="Lundin D."/>
            <person name="Andersson A."/>
            <person name="Bertilsson S."/>
            <person name="Dopson M."/>
        </authorList>
    </citation>
    <scope>NUCLEOTIDE SEQUENCE</scope>
    <source>
        <strain evidence="1">MM415B05184</strain>
    </source>
</reference>
<dbReference type="EMBL" id="MT143342">
    <property type="protein sequence ID" value="QJA95764.1"/>
    <property type="molecule type" value="Genomic_DNA"/>
</dbReference>
<gene>
    <name evidence="1" type="ORF">MM415B05184_0002</name>
</gene>
<organism evidence="1">
    <name type="scientific">viral metagenome</name>
    <dbReference type="NCBI Taxonomy" id="1070528"/>
    <lineage>
        <taxon>unclassified sequences</taxon>
        <taxon>metagenomes</taxon>
        <taxon>organismal metagenomes</taxon>
    </lineage>
</organism>
<sequence length="65" mass="6985">MSQIVIDGVTYIPIQLASLYTDANCTNCGKLISNASAFRDGHGLLCPRCSPSLESIVKSLKEVNK</sequence>
<dbReference type="AlphaFoldDB" id="A0A6M3LQP3"/>
<evidence type="ECO:0000313" key="1">
    <source>
        <dbReference type="EMBL" id="QJA95764.1"/>
    </source>
</evidence>
<protein>
    <submittedName>
        <fullName evidence="1">Uncharacterized protein</fullName>
    </submittedName>
</protein>